<feature type="signal peptide" evidence="1">
    <location>
        <begin position="1"/>
        <end position="23"/>
    </location>
</feature>
<dbReference type="PANTHER" id="PTHR34512">
    <property type="entry name" value="CELL SURFACE PROTEIN"/>
    <property type="match status" value="1"/>
</dbReference>
<dbReference type="SUPFAM" id="SSF50998">
    <property type="entry name" value="Quinoprotein alcohol dehydrogenase-like"/>
    <property type="match status" value="1"/>
</dbReference>
<evidence type="ECO:0000313" key="2">
    <source>
        <dbReference type="EMBL" id="BAX81888.1"/>
    </source>
</evidence>
<dbReference type="KEGG" id="mbas:ALGA_3596"/>
<dbReference type="Proteomes" id="UP000218267">
    <property type="component" value="Chromosome"/>
</dbReference>
<dbReference type="InterPro" id="IPR011047">
    <property type="entry name" value="Quinoprotein_ADH-like_sf"/>
</dbReference>
<gene>
    <name evidence="2" type="ORF">ALGA_3596</name>
</gene>
<evidence type="ECO:0000256" key="1">
    <source>
        <dbReference type="SAM" id="SignalP"/>
    </source>
</evidence>
<dbReference type="PANTHER" id="PTHR34512:SF30">
    <property type="entry name" value="OUTER MEMBRANE PROTEIN ASSEMBLY FACTOR BAMB"/>
    <property type="match status" value="1"/>
</dbReference>
<keyword evidence="1" id="KW-0732">Signal</keyword>
<organism evidence="2 3">
    <name type="scientific">Labilibaculum antarcticum</name>
    <dbReference type="NCBI Taxonomy" id="1717717"/>
    <lineage>
        <taxon>Bacteria</taxon>
        <taxon>Pseudomonadati</taxon>
        <taxon>Bacteroidota</taxon>
        <taxon>Bacteroidia</taxon>
        <taxon>Marinilabiliales</taxon>
        <taxon>Marinifilaceae</taxon>
        <taxon>Labilibaculum</taxon>
    </lineage>
</organism>
<dbReference type="AlphaFoldDB" id="A0A1Y1CN88"/>
<sequence>MNLLMKKTSAIFFAMLFVVTTFSQNKLWNVDLKEALYEVGWIKQSNEGFIIASGAKGLLAMNNENGETIWHNKEFKTVDKNSFMTIDGLPIIYFEYAPIVGKVRGILMNSSNGDILFDTKDDGYRIKDFTIIPDQGIILFELLKDNERNLMSFSLKTWEKEWIAVVGESKGLIKRLSKGSYIDQGPFFTTENNLVIGIKNEIYAISLTNGEITWKYEADKKINALVFSEANNSLYVGVKKSNKLKVLNPNSGEDITPGKLKLKGTLVDVRADIDENLILVETEGFNIIDLKTNNFKWKKSFKIDFLEEVIPTENGYIAVGKNEKDGSVALVDMGGDKLWETKIKGYSYYVTPTANGVLYISTERSNILGFEKGKDVWDRDVKFKAIPAVTYDEKEDKVILFENKKAYKFDLSTGKIELFAEDAELENVKKKTPLLAEYVEGAGYLLSTGQHLSLLSPSGKIIYTKYFEPASDLGGLKQAAQLGLMLAGVDFDIQGSLDNIKMLSSLSNGAYRTPSDQTDGTAETNVVGGLYAETTDGNMAPVIEITKTRYSNSKSIKTHKFIVTKVKNETEGNQHFIYKVNKLTGEADIQIELMDKTPDYVIDEVDNVVLVNESNHLISAYKF</sequence>
<keyword evidence="3" id="KW-1185">Reference proteome</keyword>
<evidence type="ECO:0000313" key="3">
    <source>
        <dbReference type="Proteomes" id="UP000218267"/>
    </source>
</evidence>
<feature type="chain" id="PRO_5012914551" evidence="1">
    <location>
        <begin position="24"/>
        <end position="623"/>
    </location>
</feature>
<reference evidence="2 3" key="1">
    <citation type="journal article" date="2018" name="Mar. Genomics">
        <title>Complete genome sequence of Marinifilaceae bacterium strain SPP2, isolated from the Antarctic marine sediment.</title>
        <authorList>
            <person name="Watanabe M."/>
            <person name="Kojima H."/>
            <person name="Fukui M."/>
        </authorList>
    </citation>
    <scope>NUCLEOTIDE SEQUENCE [LARGE SCALE GENOMIC DNA]</scope>
    <source>
        <strain evidence="2 3">SPP2</strain>
    </source>
</reference>
<accession>A0A1Y1CN88</accession>
<dbReference type="EMBL" id="AP018042">
    <property type="protein sequence ID" value="BAX81888.1"/>
    <property type="molecule type" value="Genomic_DNA"/>
</dbReference>
<name>A0A1Y1CN88_9BACT</name>
<reference evidence="3" key="2">
    <citation type="journal article" date="2020" name="Antonie Van Leeuwenhoek">
        <title>Labilibaculum antarcticum sp. nov., a novel facultative anaerobic, psychrotorelant bacterium isolated from marine sediment of Antarctica.</title>
        <authorList>
            <person name="Watanabe M."/>
            <person name="Kojima H."/>
            <person name="Fukui M."/>
        </authorList>
    </citation>
    <scope>NUCLEOTIDE SEQUENCE [LARGE SCALE GENOMIC DNA]</scope>
    <source>
        <strain evidence="3">SPP2</strain>
    </source>
</reference>
<dbReference type="Gene3D" id="2.130.10.10">
    <property type="entry name" value="YVTN repeat-like/Quinoprotein amine dehydrogenase"/>
    <property type="match status" value="1"/>
</dbReference>
<dbReference type="InterPro" id="IPR015943">
    <property type="entry name" value="WD40/YVTN_repeat-like_dom_sf"/>
</dbReference>
<protein>
    <submittedName>
        <fullName evidence="2">Uncharacterized protein</fullName>
    </submittedName>
</protein>
<proteinExistence type="predicted"/>